<name>A0A4Y2V7H3_ARAVE</name>
<protein>
    <submittedName>
        <fullName evidence="1">Uncharacterized protein</fullName>
    </submittedName>
</protein>
<evidence type="ECO:0000313" key="1">
    <source>
        <dbReference type="EMBL" id="GBO21245.1"/>
    </source>
</evidence>
<organism evidence="1 2">
    <name type="scientific">Araneus ventricosus</name>
    <name type="common">Orbweaver spider</name>
    <name type="synonym">Epeira ventricosa</name>
    <dbReference type="NCBI Taxonomy" id="182803"/>
    <lineage>
        <taxon>Eukaryota</taxon>
        <taxon>Metazoa</taxon>
        <taxon>Ecdysozoa</taxon>
        <taxon>Arthropoda</taxon>
        <taxon>Chelicerata</taxon>
        <taxon>Arachnida</taxon>
        <taxon>Araneae</taxon>
        <taxon>Araneomorphae</taxon>
        <taxon>Entelegynae</taxon>
        <taxon>Araneoidea</taxon>
        <taxon>Araneidae</taxon>
        <taxon>Araneus</taxon>
    </lineage>
</organism>
<keyword evidence="2" id="KW-1185">Reference proteome</keyword>
<dbReference type="Proteomes" id="UP000499080">
    <property type="component" value="Unassembled WGS sequence"/>
</dbReference>
<gene>
    <name evidence="1" type="ORF">AVEN_218349_1</name>
</gene>
<evidence type="ECO:0000313" key="2">
    <source>
        <dbReference type="Proteomes" id="UP000499080"/>
    </source>
</evidence>
<sequence length="111" mass="12719">QNYRRNVKITPGTARQTPLRGQVGRPFYCDELHDFRLFVLGPFIKRIGREGKALIRSGEAADMGCDNQEVKVSDQQTFGKTYDIIAHSVTTTDKLIADLLFELKKVYIWEI</sequence>
<dbReference type="AlphaFoldDB" id="A0A4Y2V7H3"/>
<dbReference type="EMBL" id="BGPR01044466">
    <property type="protein sequence ID" value="GBO21245.1"/>
    <property type="molecule type" value="Genomic_DNA"/>
</dbReference>
<proteinExistence type="predicted"/>
<feature type="non-terminal residue" evidence="1">
    <location>
        <position position="1"/>
    </location>
</feature>
<comment type="caution">
    <text evidence="1">The sequence shown here is derived from an EMBL/GenBank/DDBJ whole genome shotgun (WGS) entry which is preliminary data.</text>
</comment>
<accession>A0A4Y2V7H3</accession>
<reference evidence="1 2" key="1">
    <citation type="journal article" date="2019" name="Sci. Rep.">
        <title>Orb-weaving spider Araneus ventricosus genome elucidates the spidroin gene catalogue.</title>
        <authorList>
            <person name="Kono N."/>
            <person name="Nakamura H."/>
            <person name="Ohtoshi R."/>
            <person name="Moran D.A.P."/>
            <person name="Shinohara A."/>
            <person name="Yoshida Y."/>
            <person name="Fujiwara M."/>
            <person name="Mori M."/>
            <person name="Tomita M."/>
            <person name="Arakawa K."/>
        </authorList>
    </citation>
    <scope>NUCLEOTIDE SEQUENCE [LARGE SCALE GENOMIC DNA]</scope>
</reference>